<dbReference type="Pfam" id="PF00672">
    <property type="entry name" value="HAMP"/>
    <property type="match status" value="1"/>
</dbReference>
<dbReference type="Gene3D" id="1.10.287.950">
    <property type="entry name" value="Methyl-accepting chemotaxis protein"/>
    <property type="match status" value="1"/>
</dbReference>
<keyword evidence="5 9" id="KW-0472">Membrane</keyword>
<evidence type="ECO:0000256" key="6">
    <source>
        <dbReference type="ARBA" id="ARBA00023224"/>
    </source>
</evidence>
<evidence type="ECO:0000259" key="10">
    <source>
        <dbReference type="PROSITE" id="PS50111"/>
    </source>
</evidence>
<dbReference type="Pfam" id="PF00015">
    <property type="entry name" value="MCPsignal"/>
    <property type="match status" value="1"/>
</dbReference>
<dbReference type="InterPro" id="IPR003660">
    <property type="entry name" value="HAMP_dom"/>
</dbReference>
<evidence type="ECO:0000256" key="5">
    <source>
        <dbReference type="ARBA" id="ARBA00023136"/>
    </source>
</evidence>
<feature type="transmembrane region" description="Helical" evidence="9">
    <location>
        <begin position="12"/>
        <end position="30"/>
    </location>
</feature>
<feature type="transmembrane region" description="Helical" evidence="9">
    <location>
        <begin position="197"/>
        <end position="219"/>
    </location>
</feature>
<evidence type="ECO:0000313" key="13">
    <source>
        <dbReference type="EMBL" id="SFS34196.1"/>
    </source>
</evidence>
<dbReference type="STRING" id="306541.SAMN05421668_101145"/>
<evidence type="ECO:0000256" key="8">
    <source>
        <dbReference type="PROSITE-ProRule" id="PRU00284"/>
    </source>
</evidence>
<dbReference type="CDD" id="cd11386">
    <property type="entry name" value="MCP_signal"/>
    <property type="match status" value="1"/>
</dbReference>
<dbReference type="InterPro" id="IPR033480">
    <property type="entry name" value="sCache_2"/>
</dbReference>
<evidence type="ECO:0000313" key="14">
    <source>
        <dbReference type="Proteomes" id="UP000199139"/>
    </source>
</evidence>
<dbReference type="PANTHER" id="PTHR32089:SF114">
    <property type="entry name" value="METHYL-ACCEPTING CHEMOTAXIS PROTEIN MCPB"/>
    <property type="match status" value="1"/>
</dbReference>
<evidence type="ECO:0000256" key="3">
    <source>
        <dbReference type="ARBA" id="ARBA00022692"/>
    </source>
</evidence>
<keyword evidence="3 9" id="KW-0812">Transmembrane</keyword>
<proteinExistence type="inferred from homology"/>
<dbReference type="SMART" id="SM00304">
    <property type="entry name" value="HAMP"/>
    <property type="match status" value="1"/>
</dbReference>
<feature type="domain" description="HAMP" evidence="11">
    <location>
        <begin position="221"/>
        <end position="274"/>
    </location>
</feature>
<dbReference type="SMART" id="SM00283">
    <property type="entry name" value="MA"/>
    <property type="match status" value="1"/>
</dbReference>
<feature type="domain" description="Methyl-accepting transducer" evidence="10">
    <location>
        <begin position="293"/>
        <end position="529"/>
    </location>
</feature>
<evidence type="ECO:0000313" key="15">
    <source>
        <dbReference type="Proteomes" id="UP000321773"/>
    </source>
</evidence>
<dbReference type="Pfam" id="PF17200">
    <property type="entry name" value="sCache_2"/>
    <property type="match status" value="1"/>
</dbReference>
<organism evidence="13 14">
    <name type="scientific">Halolactibacillus miurensis</name>
    <dbReference type="NCBI Taxonomy" id="306541"/>
    <lineage>
        <taxon>Bacteria</taxon>
        <taxon>Bacillati</taxon>
        <taxon>Bacillota</taxon>
        <taxon>Bacilli</taxon>
        <taxon>Bacillales</taxon>
        <taxon>Bacillaceae</taxon>
        <taxon>Halolactibacillus</taxon>
    </lineage>
</organism>
<dbReference type="EMBL" id="FPAI01000001">
    <property type="protein sequence ID" value="SFS34196.1"/>
    <property type="molecule type" value="Genomic_DNA"/>
</dbReference>
<dbReference type="CDD" id="cd06225">
    <property type="entry name" value="HAMP"/>
    <property type="match status" value="1"/>
</dbReference>
<dbReference type="InterPro" id="IPR004089">
    <property type="entry name" value="MCPsignal_dom"/>
</dbReference>
<dbReference type="PROSITE" id="PS50885">
    <property type="entry name" value="HAMP"/>
    <property type="match status" value="1"/>
</dbReference>
<keyword evidence="4 9" id="KW-1133">Transmembrane helix</keyword>
<dbReference type="GO" id="GO:0005886">
    <property type="term" value="C:plasma membrane"/>
    <property type="evidence" value="ECO:0007669"/>
    <property type="project" value="UniProtKB-SubCell"/>
</dbReference>
<gene>
    <name evidence="12" type="ORF">HMI01_01630</name>
    <name evidence="13" type="ORF">SAMN05421668_101145</name>
</gene>
<comment type="similarity">
    <text evidence="7">Belongs to the methyl-accepting chemotaxis (MCP) protein family.</text>
</comment>
<evidence type="ECO:0000256" key="1">
    <source>
        <dbReference type="ARBA" id="ARBA00004651"/>
    </source>
</evidence>
<protein>
    <submittedName>
        <fullName evidence="13">Methyl-accepting chemotaxis protein</fullName>
    </submittedName>
</protein>
<dbReference type="Proteomes" id="UP000321773">
    <property type="component" value="Unassembled WGS sequence"/>
</dbReference>
<dbReference type="SUPFAM" id="SSF58104">
    <property type="entry name" value="Methyl-accepting chemotaxis protein (MCP) signaling domain"/>
    <property type="match status" value="1"/>
</dbReference>
<comment type="subcellular location">
    <subcellularLocation>
        <location evidence="1">Cell membrane</location>
        <topology evidence="1">Multi-pass membrane protein</topology>
    </subcellularLocation>
</comment>
<evidence type="ECO:0000256" key="7">
    <source>
        <dbReference type="ARBA" id="ARBA00029447"/>
    </source>
</evidence>
<evidence type="ECO:0000256" key="4">
    <source>
        <dbReference type="ARBA" id="ARBA00022989"/>
    </source>
</evidence>
<keyword evidence="2" id="KW-1003">Cell membrane</keyword>
<dbReference type="PANTHER" id="PTHR32089">
    <property type="entry name" value="METHYL-ACCEPTING CHEMOTAXIS PROTEIN MCPB"/>
    <property type="match status" value="1"/>
</dbReference>
<evidence type="ECO:0000256" key="9">
    <source>
        <dbReference type="SAM" id="Phobius"/>
    </source>
</evidence>
<name>A0A1I6P1V1_9BACI</name>
<dbReference type="Gene3D" id="3.30.450.20">
    <property type="entry name" value="PAS domain"/>
    <property type="match status" value="1"/>
</dbReference>
<dbReference type="GO" id="GO:0007165">
    <property type="term" value="P:signal transduction"/>
    <property type="evidence" value="ECO:0007669"/>
    <property type="project" value="UniProtKB-KW"/>
</dbReference>
<dbReference type="PROSITE" id="PS50111">
    <property type="entry name" value="CHEMOTAXIS_TRANSDUC_2"/>
    <property type="match status" value="1"/>
</dbReference>
<dbReference type="OrthoDB" id="9810264at2"/>
<dbReference type="EMBL" id="BJWJ01000001">
    <property type="protein sequence ID" value="GEM03175.1"/>
    <property type="molecule type" value="Genomic_DNA"/>
</dbReference>
<dbReference type="Proteomes" id="UP000199139">
    <property type="component" value="Unassembled WGS sequence"/>
</dbReference>
<dbReference type="SMART" id="SM01049">
    <property type="entry name" value="Cache_2"/>
    <property type="match status" value="1"/>
</dbReference>
<accession>A0A1I6P1V1</accession>
<reference evidence="12 15" key="2">
    <citation type="submission" date="2019-07" db="EMBL/GenBank/DDBJ databases">
        <title>Whole genome shotgun sequence of Halolactibacillus miurensis NBRC 100873.</title>
        <authorList>
            <person name="Hosoyama A."/>
            <person name="Uohara A."/>
            <person name="Ohji S."/>
            <person name="Ichikawa N."/>
        </authorList>
    </citation>
    <scope>NUCLEOTIDE SEQUENCE [LARGE SCALE GENOMIC DNA]</scope>
    <source>
        <strain evidence="12 15">NBRC 100873</strain>
    </source>
</reference>
<sequence>MTFKSIKTKLMALSFLLLTIPLIILGWMSYEQSRTSLDDAGETNLKNSVEFTLLMIDHLNEEVEKGTLDRAEAEERVKVAILGEKQSDGTRPLNENIKIGEEGYIFILDNEGTSLAQPNIEGQNTWELEDSNGVKFVQNMIKTGNEGGGITYYDFPHPDNDSQIVPWIAYSKTDPNWGWTVSSSTYMSDFNQAANHILLFVSITVGVTLLIGLFIIWLLSNSIARPIGIVTEHMNRLAKGDLTQEELTLKSKDETGRLAQAMNHLQTNLKDMISSVADTSSRLTTHSQTLNQSASEVRTGSDQVAVTMQELASGSETQASHSSDLAYNMSAFTTVVEQANEKGQLIYDTSNQMLDMTTQGKTLMTHSSNQMSQIHKIVQEAVQKVSGLDHRSKEVSKLVYVIKDIADQTNLLALNAAIEAARAGEHGRGFAVVADEVRQLAEQVTASVTDITQIVDGIQTETLSVTDSLQLGYQEVEKGSEEINETVKTFNHIDQALKDMVDRVQEISSNLAEIATNSQKMHTSIEEIASISEESAAGIEQSSASIQQTSSSMEEVAASSDELAQLAEQLNELVKQFKL</sequence>
<keyword evidence="6 8" id="KW-0807">Transducer</keyword>
<evidence type="ECO:0000256" key="2">
    <source>
        <dbReference type="ARBA" id="ARBA00022475"/>
    </source>
</evidence>
<evidence type="ECO:0000259" key="11">
    <source>
        <dbReference type="PROSITE" id="PS50885"/>
    </source>
</evidence>
<evidence type="ECO:0000313" key="12">
    <source>
        <dbReference type="EMBL" id="GEM03175.1"/>
    </source>
</evidence>
<reference evidence="13 14" key="1">
    <citation type="submission" date="2016-10" db="EMBL/GenBank/DDBJ databases">
        <authorList>
            <person name="de Groot N.N."/>
        </authorList>
    </citation>
    <scope>NUCLEOTIDE SEQUENCE [LARGE SCALE GENOMIC DNA]</scope>
    <source>
        <strain evidence="13 14">DSM 17074</strain>
    </source>
</reference>
<dbReference type="AlphaFoldDB" id="A0A1I6P1V1"/>
<keyword evidence="15" id="KW-1185">Reference proteome</keyword>
<dbReference type="RefSeq" id="WP_062320229.1">
    <property type="nucleotide sequence ID" value="NZ_BJWJ01000001.1"/>
</dbReference>